<proteinExistence type="predicted"/>
<gene>
    <name evidence="3" type="ORF">BJ508DRAFT_410274</name>
</gene>
<dbReference type="GO" id="GO:0003824">
    <property type="term" value="F:catalytic activity"/>
    <property type="evidence" value="ECO:0007669"/>
    <property type="project" value="InterPro"/>
</dbReference>
<dbReference type="SUPFAM" id="SSF141673">
    <property type="entry name" value="MOSC N-terminal domain-like"/>
    <property type="match status" value="1"/>
</dbReference>
<dbReference type="EMBL" id="ML119646">
    <property type="protein sequence ID" value="RPA87508.1"/>
    <property type="molecule type" value="Genomic_DNA"/>
</dbReference>
<feature type="domain" description="MOSC" evidence="2">
    <location>
        <begin position="222"/>
        <end position="379"/>
    </location>
</feature>
<dbReference type="GO" id="GO:0030151">
    <property type="term" value="F:molybdenum ion binding"/>
    <property type="evidence" value="ECO:0007669"/>
    <property type="project" value="InterPro"/>
</dbReference>
<dbReference type="InterPro" id="IPR005303">
    <property type="entry name" value="MOCOS_middle"/>
</dbReference>
<name>A0A3N4IRZ4_ASCIM</name>
<evidence type="ECO:0000313" key="3">
    <source>
        <dbReference type="EMBL" id="RPA87508.1"/>
    </source>
</evidence>
<dbReference type="Pfam" id="PF03476">
    <property type="entry name" value="MOSC_N"/>
    <property type="match status" value="1"/>
</dbReference>
<accession>A0A3N4IRZ4</accession>
<keyword evidence="1" id="KW-1133">Transmembrane helix</keyword>
<organism evidence="3 4">
    <name type="scientific">Ascobolus immersus RN42</name>
    <dbReference type="NCBI Taxonomy" id="1160509"/>
    <lineage>
        <taxon>Eukaryota</taxon>
        <taxon>Fungi</taxon>
        <taxon>Dikarya</taxon>
        <taxon>Ascomycota</taxon>
        <taxon>Pezizomycotina</taxon>
        <taxon>Pezizomycetes</taxon>
        <taxon>Pezizales</taxon>
        <taxon>Ascobolaceae</taxon>
        <taxon>Ascobolus</taxon>
    </lineage>
</organism>
<dbReference type="InterPro" id="IPR011037">
    <property type="entry name" value="Pyrv_Knase-like_insert_dom_sf"/>
</dbReference>
<dbReference type="PROSITE" id="PS51340">
    <property type="entry name" value="MOSC"/>
    <property type="match status" value="1"/>
</dbReference>
<sequence length="389" mass="43587">MAALETVPALTATATTILLSIPLIGVFTFILFQSFLKSHSRPPGRKLGIDLDHKLSNLHDEYQQSPLGASEDKWEVKSLWIFPIKSCSGIEVEEARILPTGLEYDRQFVFAYKNSAGEWSMLTQRRCSSMALIRIEVYVDEGSQTGGTIRVSFPNKQLFGIETTSSFDLPLNPSKEYCDARFPVEKVHIWKDFPEAYNMKSLVPQSLGKFIGIEGEIAAFRIPSNGLREVHRNAPTSDELGWQPVTGFADAYPILLMNIPSVRDLNDKIKDEIERLSVLRYRGNIVVNGPRMYDEDSWKKIAINGSTYHVVGRSARCRLPNVDPETGVTHRTEPNKTLTAYRGDVDKGTGGAPCLGMNMVPHTDALDTVIKVGDHVKVLERGEHYYIKQ</sequence>
<dbReference type="STRING" id="1160509.A0A3N4IRZ4"/>
<dbReference type="GO" id="GO:0030170">
    <property type="term" value="F:pyridoxal phosphate binding"/>
    <property type="evidence" value="ECO:0007669"/>
    <property type="project" value="InterPro"/>
</dbReference>
<dbReference type="AlphaFoldDB" id="A0A3N4IRZ4"/>
<dbReference type="PANTHER" id="PTHR14237:SF23">
    <property type="entry name" value="MOSC DOMAIN PROTEIN (AFU_ORTHOLOGUE AFUA_7G05900)"/>
    <property type="match status" value="1"/>
</dbReference>
<reference evidence="3 4" key="1">
    <citation type="journal article" date="2018" name="Nat. Ecol. Evol.">
        <title>Pezizomycetes genomes reveal the molecular basis of ectomycorrhizal truffle lifestyle.</title>
        <authorList>
            <person name="Murat C."/>
            <person name="Payen T."/>
            <person name="Noel B."/>
            <person name="Kuo A."/>
            <person name="Morin E."/>
            <person name="Chen J."/>
            <person name="Kohler A."/>
            <person name="Krizsan K."/>
            <person name="Balestrini R."/>
            <person name="Da Silva C."/>
            <person name="Montanini B."/>
            <person name="Hainaut M."/>
            <person name="Levati E."/>
            <person name="Barry K.W."/>
            <person name="Belfiori B."/>
            <person name="Cichocki N."/>
            <person name="Clum A."/>
            <person name="Dockter R.B."/>
            <person name="Fauchery L."/>
            <person name="Guy J."/>
            <person name="Iotti M."/>
            <person name="Le Tacon F."/>
            <person name="Lindquist E.A."/>
            <person name="Lipzen A."/>
            <person name="Malagnac F."/>
            <person name="Mello A."/>
            <person name="Molinier V."/>
            <person name="Miyauchi S."/>
            <person name="Poulain J."/>
            <person name="Riccioni C."/>
            <person name="Rubini A."/>
            <person name="Sitrit Y."/>
            <person name="Splivallo R."/>
            <person name="Traeger S."/>
            <person name="Wang M."/>
            <person name="Zifcakova L."/>
            <person name="Wipf D."/>
            <person name="Zambonelli A."/>
            <person name="Paolocci F."/>
            <person name="Nowrousian M."/>
            <person name="Ottonello S."/>
            <person name="Baldrian P."/>
            <person name="Spatafora J.W."/>
            <person name="Henrissat B."/>
            <person name="Nagy L.G."/>
            <person name="Aury J.M."/>
            <person name="Wincker P."/>
            <person name="Grigoriev I.V."/>
            <person name="Bonfante P."/>
            <person name="Martin F.M."/>
        </authorList>
    </citation>
    <scope>NUCLEOTIDE SEQUENCE [LARGE SCALE GENOMIC DNA]</scope>
    <source>
        <strain evidence="3 4">RN42</strain>
    </source>
</reference>
<keyword evidence="1" id="KW-0812">Transmembrane</keyword>
<feature type="transmembrane region" description="Helical" evidence="1">
    <location>
        <begin position="12"/>
        <end position="36"/>
    </location>
</feature>
<dbReference type="InterPro" id="IPR005302">
    <property type="entry name" value="MoCF_Sase_C"/>
</dbReference>
<evidence type="ECO:0000259" key="2">
    <source>
        <dbReference type="PROSITE" id="PS51340"/>
    </source>
</evidence>
<dbReference type="Pfam" id="PF03473">
    <property type="entry name" value="MOSC"/>
    <property type="match status" value="1"/>
</dbReference>
<dbReference type="OrthoDB" id="17255at2759"/>
<evidence type="ECO:0000256" key="1">
    <source>
        <dbReference type="SAM" id="Phobius"/>
    </source>
</evidence>
<keyword evidence="4" id="KW-1185">Reference proteome</keyword>
<evidence type="ECO:0000313" key="4">
    <source>
        <dbReference type="Proteomes" id="UP000275078"/>
    </source>
</evidence>
<dbReference type="Proteomes" id="UP000275078">
    <property type="component" value="Unassembled WGS sequence"/>
</dbReference>
<dbReference type="SUPFAM" id="SSF50800">
    <property type="entry name" value="PK beta-barrel domain-like"/>
    <property type="match status" value="1"/>
</dbReference>
<protein>
    <recommendedName>
        <fullName evidence="2">MOSC domain-containing protein</fullName>
    </recommendedName>
</protein>
<dbReference type="PANTHER" id="PTHR14237">
    <property type="entry name" value="MOLYBDOPTERIN COFACTOR SULFURASE MOSC"/>
    <property type="match status" value="1"/>
</dbReference>
<keyword evidence="1" id="KW-0472">Membrane</keyword>